<dbReference type="SMART" id="SM00316">
    <property type="entry name" value="S1"/>
    <property type="match status" value="2"/>
</dbReference>
<dbReference type="Gene3D" id="2.40.50.140">
    <property type="entry name" value="Nucleic acid-binding proteins"/>
    <property type="match status" value="1"/>
</dbReference>
<feature type="compositionally biased region" description="Polar residues" evidence="1">
    <location>
        <begin position="209"/>
        <end position="224"/>
    </location>
</feature>
<proteinExistence type="predicted"/>
<gene>
    <name evidence="3" type="ORF">LGLO00237_LOCUS27464</name>
</gene>
<dbReference type="GO" id="GO:0003735">
    <property type="term" value="F:structural constituent of ribosome"/>
    <property type="evidence" value="ECO:0007669"/>
    <property type="project" value="TreeGrafter"/>
</dbReference>
<dbReference type="GO" id="GO:0003729">
    <property type="term" value="F:mRNA binding"/>
    <property type="evidence" value="ECO:0007669"/>
    <property type="project" value="TreeGrafter"/>
</dbReference>
<feature type="region of interest" description="Disordered" evidence="1">
    <location>
        <begin position="209"/>
        <end position="239"/>
    </location>
</feature>
<feature type="compositionally biased region" description="Basic and acidic residues" evidence="1">
    <location>
        <begin position="127"/>
        <end position="139"/>
    </location>
</feature>
<dbReference type="Pfam" id="PF00575">
    <property type="entry name" value="S1"/>
    <property type="match status" value="1"/>
</dbReference>
<evidence type="ECO:0000256" key="1">
    <source>
        <dbReference type="SAM" id="MobiDB-lite"/>
    </source>
</evidence>
<dbReference type="GO" id="GO:0006412">
    <property type="term" value="P:translation"/>
    <property type="evidence" value="ECO:0007669"/>
    <property type="project" value="TreeGrafter"/>
</dbReference>
<dbReference type="InterPro" id="IPR050437">
    <property type="entry name" value="Ribos_protein_bS1-like"/>
</dbReference>
<name>A0A7S3Z8Y7_9EUKA</name>
<feature type="region of interest" description="Disordered" evidence="1">
    <location>
        <begin position="257"/>
        <end position="276"/>
    </location>
</feature>
<dbReference type="PROSITE" id="PS50126">
    <property type="entry name" value="S1"/>
    <property type="match status" value="1"/>
</dbReference>
<protein>
    <recommendedName>
        <fullName evidence="2">S1 motif domain-containing protein</fullName>
    </recommendedName>
</protein>
<reference evidence="3" key="1">
    <citation type="submission" date="2021-01" db="EMBL/GenBank/DDBJ databases">
        <authorList>
            <person name="Corre E."/>
            <person name="Pelletier E."/>
            <person name="Niang G."/>
            <person name="Scheremetjew M."/>
            <person name="Finn R."/>
            <person name="Kale V."/>
            <person name="Holt S."/>
            <person name="Cochrane G."/>
            <person name="Meng A."/>
            <person name="Brown T."/>
            <person name="Cohen L."/>
        </authorList>
    </citation>
    <scope>NUCLEOTIDE SEQUENCE</scope>
    <source>
        <strain evidence="3">CCCM811</strain>
    </source>
</reference>
<organism evidence="3">
    <name type="scientific">Lotharella globosa</name>
    <dbReference type="NCBI Taxonomy" id="91324"/>
    <lineage>
        <taxon>Eukaryota</taxon>
        <taxon>Sar</taxon>
        <taxon>Rhizaria</taxon>
        <taxon>Cercozoa</taxon>
        <taxon>Chlorarachniophyceae</taxon>
        <taxon>Lotharella</taxon>
    </lineage>
</organism>
<dbReference type="AlphaFoldDB" id="A0A7S3Z8Y7"/>
<sequence>MPVQHRRGGRGRGARAGEFQPVRQVMLQPHTRYLGRVVRVFPQSAKIDIGWKVLGTLPRRCLLPGAYKVEHNPFAEEEENAFTERLVHERIPRNKDVRDYLEEGDVVAVLVTRYSQNQVTLARAPRKQPEKKQTKEEAQPKMPQQTNDNRTSLASMPSGKALHTAALKPPLVGPRPAFAAPALADVKRRGPMRKNDPSLSLFSHSAVVSATSTRPNSLATSPESRYSEARDAQRKPGPSTVVTEVVVPAEDVRSVASSTASAASSRMQRKKATRVPRKTLEEMKRGQMCRGVVTSIHSFGAFVDIGAEKEGLVPFGELRYWNNSLAKPRGPQFPSPFDIVTTGETLVVEVERLDKRKRRIGLRIIPDKRNFEACVKPGNYHDDNEFPALAA</sequence>
<feature type="region of interest" description="Disordered" evidence="1">
    <location>
        <begin position="120"/>
        <end position="155"/>
    </location>
</feature>
<evidence type="ECO:0000313" key="3">
    <source>
        <dbReference type="EMBL" id="CAE0675687.1"/>
    </source>
</evidence>
<dbReference type="InterPro" id="IPR012340">
    <property type="entry name" value="NA-bd_OB-fold"/>
</dbReference>
<feature type="compositionally biased region" description="Basic residues" evidence="1">
    <location>
        <begin position="267"/>
        <end position="276"/>
    </location>
</feature>
<feature type="domain" description="S1 motif" evidence="2">
    <location>
        <begin position="286"/>
        <end position="365"/>
    </location>
</feature>
<evidence type="ECO:0000259" key="2">
    <source>
        <dbReference type="PROSITE" id="PS50126"/>
    </source>
</evidence>
<feature type="compositionally biased region" description="Polar residues" evidence="1">
    <location>
        <begin position="142"/>
        <end position="155"/>
    </location>
</feature>
<dbReference type="SUPFAM" id="SSF50249">
    <property type="entry name" value="Nucleic acid-binding proteins"/>
    <property type="match status" value="2"/>
</dbReference>
<feature type="compositionally biased region" description="Basic and acidic residues" evidence="1">
    <location>
        <begin position="225"/>
        <end position="234"/>
    </location>
</feature>
<dbReference type="InterPro" id="IPR003029">
    <property type="entry name" value="S1_domain"/>
</dbReference>
<dbReference type="EMBL" id="HBIV01038639">
    <property type="protein sequence ID" value="CAE0675687.1"/>
    <property type="molecule type" value="Transcribed_RNA"/>
</dbReference>
<dbReference type="PANTHER" id="PTHR10724">
    <property type="entry name" value="30S RIBOSOMAL PROTEIN S1"/>
    <property type="match status" value="1"/>
</dbReference>
<accession>A0A7S3Z8Y7</accession>